<accession>A0ABT2YBX8</accession>
<sequence>MNFARFSGRRLVNTREAFEAALAAPRNLGRSDDKQTVAEVRATLAGPGARQQSLAKILERDLAG</sequence>
<evidence type="ECO:0000313" key="1">
    <source>
        <dbReference type="EMBL" id="MCV2366965.1"/>
    </source>
</evidence>
<name>A0ABT2YBX8_9BURK</name>
<dbReference type="Proteomes" id="UP001209701">
    <property type="component" value="Unassembled WGS sequence"/>
</dbReference>
<dbReference type="EMBL" id="JAJIRN010000001">
    <property type="protein sequence ID" value="MCV2366965.1"/>
    <property type="molecule type" value="Genomic_DNA"/>
</dbReference>
<gene>
    <name evidence="1" type="ORF">LNV07_02490</name>
</gene>
<dbReference type="RefSeq" id="WP_263569576.1">
    <property type="nucleotide sequence ID" value="NZ_JAJIRN010000001.1"/>
</dbReference>
<organism evidence="1 2">
    <name type="scientific">Roseateles oligotrophus</name>
    <dbReference type="NCBI Taxonomy" id="1769250"/>
    <lineage>
        <taxon>Bacteria</taxon>
        <taxon>Pseudomonadati</taxon>
        <taxon>Pseudomonadota</taxon>
        <taxon>Betaproteobacteria</taxon>
        <taxon>Burkholderiales</taxon>
        <taxon>Sphaerotilaceae</taxon>
        <taxon>Roseateles</taxon>
    </lineage>
</organism>
<reference evidence="1 2" key="1">
    <citation type="submission" date="2021-11" db="EMBL/GenBank/DDBJ databases">
        <authorList>
            <person name="Liang Q."/>
            <person name="Mou H."/>
            <person name="Liu Z."/>
        </authorList>
    </citation>
    <scope>NUCLEOTIDE SEQUENCE [LARGE SCALE GENOMIC DNA]</scope>
    <source>
        <strain evidence="1 2">CHU3</strain>
    </source>
</reference>
<evidence type="ECO:0000313" key="2">
    <source>
        <dbReference type="Proteomes" id="UP001209701"/>
    </source>
</evidence>
<keyword evidence="2" id="KW-1185">Reference proteome</keyword>
<proteinExistence type="predicted"/>
<protein>
    <submittedName>
        <fullName evidence="1">Uncharacterized protein</fullName>
    </submittedName>
</protein>
<comment type="caution">
    <text evidence="1">The sequence shown here is derived from an EMBL/GenBank/DDBJ whole genome shotgun (WGS) entry which is preliminary data.</text>
</comment>